<dbReference type="SMART" id="SM00052">
    <property type="entry name" value="EAL"/>
    <property type="match status" value="1"/>
</dbReference>
<dbReference type="InterPro" id="IPR029787">
    <property type="entry name" value="Nucleotide_cyclase"/>
</dbReference>
<dbReference type="InterPro" id="IPR043128">
    <property type="entry name" value="Rev_trsase/Diguanyl_cyclase"/>
</dbReference>
<dbReference type="EMBL" id="BJUK01000040">
    <property type="protein sequence ID" value="GEK48552.1"/>
    <property type="molecule type" value="Genomic_DNA"/>
</dbReference>
<evidence type="ECO:0008006" key="6">
    <source>
        <dbReference type="Google" id="ProtNLM"/>
    </source>
</evidence>
<keyword evidence="1" id="KW-1133">Transmembrane helix</keyword>
<dbReference type="RefSeq" id="WP_186809999.1">
    <property type="nucleotide sequence ID" value="NZ_BJUK01000040.1"/>
</dbReference>
<dbReference type="Gene3D" id="3.30.70.270">
    <property type="match status" value="1"/>
</dbReference>
<evidence type="ECO:0000313" key="5">
    <source>
        <dbReference type="Proteomes" id="UP000321275"/>
    </source>
</evidence>
<dbReference type="PROSITE" id="PS50887">
    <property type="entry name" value="GGDEF"/>
    <property type="match status" value="1"/>
</dbReference>
<keyword evidence="1" id="KW-0472">Membrane</keyword>
<evidence type="ECO:0000259" key="3">
    <source>
        <dbReference type="PROSITE" id="PS50887"/>
    </source>
</evidence>
<dbReference type="Gene3D" id="3.20.20.450">
    <property type="entry name" value="EAL domain"/>
    <property type="match status" value="1"/>
</dbReference>
<feature type="transmembrane region" description="Helical" evidence="1">
    <location>
        <begin position="33"/>
        <end position="59"/>
    </location>
</feature>
<dbReference type="InterPro" id="IPR035919">
    <property type="entry name" value="EAL_sf"/>
</dbReference>
<dbReference type="PANTHER" id="PTHR33121">
    <property type="entry name" value="CYCLIC DI-GMP PHOSPHODIESTERASE PDEF"/>
    <property type="match status" value="1"/>
</dbReference>
<dbReference type="Proteomes" id="UP000321275">
    <property type="component" value="Unassembled WGS sequence"/>
</dbReference>
<dbReference type="PROSITE" id="PS50883">
    <property type="entry name" value="EAL"/>
    <property type="match status" value="1"/>
</dbReference>
<feature type="domain" description="EAL" evidence="2">
    <location>
        <begin position="282"/>
        <end position="530"/>
    </location>
</feature>
<dbReference type="InterPro" id="IPR000160">
    <property type="entry name" value="GGDEF_dom"/>
</dbReference>
<dbReference type="SMART" id="SM00267">
    <property type="entry name" value="GGDEF"/>
    <property type="match status" value="1"/>
</dbReference>
<sequence>MRHALLLSLLVLLLGLGTLVVHATGGTRYAYPYLMLIPVLLAAAGYGLSGALVAALIAGGLMAAMPLDVSTQQAQPVYNWLIRLGLYLVIGGVAGSLFSLLRRAHATSERLARTDPRTGLCNQIALDEALGQRLAAGRGAPLGIGLILVRLSDIGELLATLGPETADGLVRAMGERLRRQDRRIVEVYRFSNAELYLLLEGVESAETERVVHRLAEAGEENLVVQEIPLRAQLVMGSSWQASEATTAGELIRQSRVAMLTAMEKHRLHCHYSPEQENDKREALRLVSRVRQDLERGRFELHFQPKLRLADGRVSGCEGLIRWRDERAQLIAPGRFMPRVESTTLIAPLTRFVADQACRFIQGTEGVVSINLSVRNLSDEALLDELLGLIRHHGIVPQRLEVEITESALMADLKSGCQALEYLRGHGIRVSIDDFGTGFSSFEYLQYLPITGLKIDRAFVRELGGDARSLCLVACMIDMGHALGLEVTAEGVETLEQHRALRRLGCDQAQGFLYAKALAAPEYLTWQRAHRPAAWLDSVDQTH</sequence>
<dbReference type="InterPro" id="IPR050706">
    <property type="entry name" value="Cyclic-di-GMP_PDE-like"/>
</dbReference>
<dbReference type="GO" id="GO:0071111">
    <property type="term" value="F:cyclic-guanylate-specific phosphodiesterase activity"/>
    <property type="evidence" value="ECO:0007669"/>
    <property type="project" value="InterPro"/>
</dbReference>
<dbReference type="SUPFAM" id="SSF141868">
    <property type="entry name" value="EAL domain-like"/>
    <property type="match status" value="1"/>
</dbReference>
<dbReference type="CDD" id="cd01948">
    <property type="entry name" value="EAL"/>
    <property type="match status" value="1"/>
</dbReference>
<gene>
    <name evidence="4" type="ORF">HPA02_28350</name>
</gene>
<protein>
    <recommendedName>
        <fullName evidence="6">GGDEF domain-containing protein</fullName>
    </recommendedName>
</protein>
<proteinExistence type="predicted"/>
<keyword evidence="5" id="KW-1185">Reference proteome</keyword>
<feature type="transmembrane region" description="Helical" evidence="1">
    <location>
        <begin position="80"/>
        <end position="101"/>
    </location>
</feature>
<feature type="domain" description="GGDEF" evidence="3">
    <location>
        <begin position="142"/>
        <end position="274"/>
    </location>
</feature>
<evidence type="ECO:0000256" key="1">
    <source>
        <dbReference type="SAM" id="Phobius"/>
    </source>
</evidence>
<organism evidence="4 5">
    <name type="scientific">Bisbaumannia pacifica</name>
    <dbReference type="NCBI Taxonomy" id="77098"/>
    <lineage>
        <taxon>Bacteria</taxon>
        <taxon>Pseudomonadati</taxon>
        <taxon>Pseudomonadota</taxon>
        <taxon>Gammaproteobacteria</taxon>
        <taxon>Oceanospirillales</taxon>
        <taxon>Halomonadaceae</taxon>
        <taxon>Bisbaumannia</taxon>
    </lineage>
</organism>
<evidence type="ECO:0000313" key="4">
    <source>
        <dbReference type="EMBL" id="GEK48552.1"/>
    </source>
</evidence>
<dbReference type="InterPro" id="IPR001633">
    <property type="entry name" value="EAL_dom"/>
</dbReference>
<accession>A0A510XAU2</accession>
<dbReference type="AlphaFoldDB" id="A0A510XAU2"/>
<dbReference type="Pfam" id="PF00563">
    <property type="entry name" value="EAL"/>
    <property type="match status" value="1"/>
</dbReference>
<evidence type="ECO:0000259" key="2">
    <source>
        <dbReference type="PROSITE" id="PS50883"/>
    </source>
</evidence>
<name>A0A510XAU2_9GAMM</name>
<reference evidence="4 5" key="1">
    <citation type="submission" date="2019-07" db="EMBL/GenBank/DDBJ databases">
        <title>Whole genome shotgun sequence of Halomonas pacifica NBRC 102220.</title>
        <authorList>
            <person name="Hosoyama A."/>
            <person name="Uohara A."/>
            <person name="Ohji S."/>
            <person name="Ichikawa N."/>
        </authorList>
    </citation>
    <scope>NUCLEOTIDE SEQUENCE [LARGE SCALE GENOMIC DNA]</scope>
    <source>
        <strain evidence="4 5">NBRC 102220</strain>
    </source>
</reference>
<comment type="caution">
    <text evidence="4">The sequence shown here is derived from an EMBL/GenBank/DDBJ whole genome shotgun (WGS) entry which is preliminary data.</text>
</comment>
<keyword evidence="1" id="KW-0812">Transmembrane</keyword>
<dbReference type="SUPFAM" id="SSF55073">
    <property type="entry name" value="Nucleotide cyclase"/>
    <property type="match status" value="1"/>
</dbReference>
<dbReference type="PANTHER" id="PTHR33121:SF79">
    <property type="entry name" value="CYCLIC DI-GMP PHOSPHODIESTERASE PDED-RELATED"/>
    <property type="match status" value="1"/>
</dbReference>
<dbReference type="Pfam" id="PF00990">
    <property type="entry name" value="GGDEF"/>
    <property type="match status" value="1"/>
</dbReference>